<dbReference type="Proteomes" id="UP001056120">
    <property type="component" value="Linkage Group LG15"/>
</dbReference>
<protein>
    <submittedName>
        <fullName evidence="1">Uncharacterized protein</fullName>
    </submittedName>
</protein>
<keyword evidence="2" id="KW-1185">Reference proteome</keyword>
<reference evidence="1 2" key="2">
    <citation type="journal article" date="2022" name="Mol. Ecol. Resour.">
        <title>The genomes of chicory, endive, great burdock and yacon provide insights into Asteraceae paleo-polyploidization history and plant inulin production.</title>
        <authorList>
            <person name="Fan W."/>
            <person name="Wang S."/>
            <person name="Wang H."/>
            <person name="Wang A."/>
            <person name="Jiang F."/>
            <person name="Liu H."/>
            <person name="Zhao H."/>
            <person name="Xu D."/>
            <person name="Zhang Y."/>
        </authorList>
    </citation>
    <scope>NUCLEOTIDE SEQUENCE [LARGE SCALE GENOMIC DNA]</scope>
    <source>
        <strain evidence="2">cv. Yunnan</strain>
        <tissue evidence="1">Leaves</tissue>
    </source>
</reference>
<accession>A0ACB9G1P5</accession>
<evidence type="ECO:0000313" key="2">
    <source>
        <dbReference type="Proteomes" id="UP001056120"/>
    </source>
</evidence>
<evidence type="ECO:0000313" key="1">
    <source>
        <dbReference type="EMBL" id="KAI3777392.1"/>
    </source>
</evidence>
<organism evidence="1 2">
    <name type="scientific">Smallanthus sonchifolius</name>
    <dbReference type="NCBI Taxonomy" id="185202"/>
    <lineage>
        <taxon>Eukaryota</taxon>
        <taxon>Viridiplantae</taxon>
        <taxon>Streptophyta</taxon>
        <taxon>Embryophyta</taxon>
        <taxon>Tracheophyta</taxon>
        <taxon>Spermatophyta</taxon>
        <taxon>Magnoliopsida</taxon>
        <taxon>eudicotyledons</taxon>
        <taxon>Gunneridae</taxon>
        <taxon>Pentapetalae</taxon>
        <taxon>asterids</taxon>
        <taxon>campanulids</taxon>
        <taxon>Asterales</taxon>
        <taxon>Asteraceae</taxon>
        <taxon>Asteroideae</taxon>
        <taxon>Heliantheae alliance</taxon>
        <taxon>Millerieae</taxon>
        <taxon>Smallanthus</taxon>
    </lineage>
</organism>
<proteinExistence type="predicted"/>
<gene>
    <name evidence="1" type="ORF">L1987_47192</name>
</gene>
<reference evidence="2" key="1">
    <citation type="journal article" date="2022" name="Mol. Ecol. Resour.">
        <title>The genomes of chicory, endive, great burdock and yacon provide insights into Asteraceae palaeo-polyploidization history and plant inulin production.</title>
        <authorList>
            <person name="Fan W."/>
            <person name="Wang S."/>
            <person name="Wang H."/>
            <person name="Wang A."/>
            <person name="Jiang F."/>
            <person name="Liu H."/>
            <person name="Zhao H."/>
            <person name="Xu D."/>
            <person name="Zhang Y."/>
        </authorList>
    </citation>
    <scope>NUCLEOTIDE SEQUENCE [LARGE SCALE GENOMIC DNA]</scope>
    <source>
        <strain evidence="2">cv. Yunnan</strain>
    </source>
</reference>
<sequence length="157" mass="18604">MSREQWFEGFGVVAPNSNRMLLIWGKMIRESMKDLTKTRSLRKRKISGKRRVNEKWLRESRNILAELETLYGKKCWTLLYVWRITQIDSETRGMRTGVYTWLVPLTSTGDIKGILSIPVEKEDLIRVIEPVCFVLKHINFSMERENGRVRIVTDSRW</sequence>
<name>A0ACB9G1P5_9ASTR</name>
<dbReference type="EMBL" id="CM042032">
    <property type="protein sequence ID" value="KAI3777392.1"/>
    <property type="molecule type" value="Genomic_DNA"/>
</dbReference>
<comment type="caution">
    <text evidence="1">The sequence shown here is derived from an EMBL/GenBank/DDBJ whole genome shotgun (WGS) entry which is preliminary data.</text>
</comment>